<evidence type="ECO:0000313" key="5">
    <source>
        <dbReference type="EMBL" id="KMY50022.1"/>
    </source>
</evidence>
<dbReference type="CDD" id="cd06850">
    <property type="entry name" value="biotinyl_domain"/>
    <property type="match status" value="1"/>
</dbReference>
<dbReference type="Pfam" id="PF00364">
    <property type="entry name" value="Biotin_lipoyl"/>
    <property type="match status" value="1"/>
</dbReference>
<dbReference type="STRING" id="1679170.AC625_11290"/>
<comment type="subcellular location">
    <subcellularLocation>
        <location evidence="1">Cell envelope</location>
    </subcellularLocation>
</comment>
<evidence type="ECO:0000256" key="1">
    <source>
        <dbReference type="ARBA" id="ARBA00004196"/>
    </source>
</evidence>
<sequence>MKIKVGFYIGMVVVLIAGGSLLATKGKDAVSQAESRKQGVLEVEQTTILYQDSPGAIVKVNAVVGDSVKQGDVLLQVISAEGGEVDVFAPDDGLINRITVKPGDQLLQGMPVVILQKNTYYTDLYIQESEIQKLKVNQKNVAVHFPYLENTTQVNGVISSIATAPQFANLRMSREKGQTDLSMFLVRISMDSNADLLPGMTAEVRLDELTD</sequence>
<comment type="caution">
    <text evidence="5">The sequence shown here is derived from an EMBL/GenBank/DDBJ whole genome shotgun (WGS) entry which is preliminary data.</text>
</comment>
<dbReference type="InterPro" id="IPR000089">
    <property type="entry name" value="Biotin_lipoyl"/>
</dbReference>
<protein>
    <recommendedName>
        <fullName evidence="4">Lipoyl-binding domain-containing protein</fullName>
    </recommendedName>
</protein>
<reference evidence="6" key="1">
    <citation type="submission" date="2015-07" db="EMBL/GenBank/DDBJ databases">
        <title>Genome sequencing project for genomic taxonomy and phylogenomics of Bacillus-like bacteria.</title>
        <authorList>
            <person name="Liu B."/>
            <person name="Wang J."/>
            <person name="Zhu Y."/>
            <person name="Liu G."/>
            <person name="Chen Q."/>
            <person name="Chen Z."/>
            <person name="Lan J."/>
            <person name="Che J."/>
            <person name="Ge C."/>
            <person name="Shi H."/>
            <person name="Pan Z."/>
            <person name="Liu X."/>
        </authorList>
    </citation>
    <scope>NUCLEOTIDE SEQUENCE [LARGE SCALE GENOMIC DNA]</scope>
    <source>
        <strain evidence="6">FJAT-27997</strain>
    </source>
</reference>
<dbReference type="Proteomes" id="UP000037146">
    <property type="component" value="Unassembled WGS sequence"/>
</dbReference>
<proteinExistence type="predicted"/>
<dbReference type="SUPFAM" id="SSF51230">
    <property type="entry name" value="Single hybrid motif"/>
    <property type="match status" value="1"/>
</dbReference>
<dbReference type="InterPro" id="IPR011053">
    <property type="entry name" value="Single_hybrid_motif"/>
</dbReference>
<dbReference type="Gene3D" id="2.40.50.100">
    <property type="match status" value="1"/>
</dbReference>
<organism evidence="5 6">
    <name type="scientific">Peribacillus loiseleuriae</name>
    <dbReference type="NCBI Taxonomy" id="1679170"/>
    <lineage>
        <taxon>Bacteria</taxon>
        <taxon>Bacillati</taxon>
        <taxon>Bacillota</taxon>
        <taxon>Bacilli</taxon>
        <taxon>Bacillales</taxon>
        <taxon>Bacillaceae</taxon>
        <taxon>Peribacillus</taxon>
    </lineage>
</organism>
<keyword evidence="2" id="KW-0175">Coiled coil</keyword>
<dbReference type="Gene3D" id="2.40.30.170">
    <property type="match status" value="1"/>
</dbReference>
<keyword evidence="6" id="KW-1185">Reference proteome</keyword>
<dbReference type="PATRIC" id="fig|1679170.3.peg.2543"/>
<evidence type="ECO:0000256" key="3">
    <source>
        <dbReference type="SAM" id="Phobius"/>
    </source>
</evidence>
<dbReference type="GO" id="GO:0030313">
    <property type="term" value="C:cell envelope"/>
    <property type="evidence" value="ECO:0007669"/>
    <property type="project" value="UniProtKB-SubCell"/>
</dbReference>
<dbReference type="InterPro" id="IPR050465">
    <property type="entry name" value="UPF0194_transport"/>
</dbReference>
<evidence type="ECO:0000256" key="2">
    <source>
        <dbReference type="ARBA" id="ARBA00023054"/>
    </source>
</evidence>
<dbReference type="EMBL" id="LFZW01000001">
    <property type="protein sequence ID" value="KMY50022.1"/>
    <property type="molecule type" value="Genomic_DNA"/>
</dbReference>
<feature type="domain" description="Lipoyl-binding" evidence="4">
    <location>
        <begin position="55"/>
        <end position="115"/>
    </location>
</feature>
<dbReference type="OrthoDB" id="2023301at2"/>
<accession>A0A0K9GUW5</accession>
<keyword evidence="3" id="KW-0812">Transmembrane</keyword>
<evidence type="ECO:0000259" key="4">
    <source>
        <dbReference type="Pfam" id="PF00364"/>
    </source>
</evidence>
<feature type="transmembrane region" description="Helical" evidence="3">
    <location>
        <begin position="6"/>
        <end position="24"/>
    </location>
</feature>
<dbReference type="PANTHER" id="PTHR32347">
    <property type="entry name" value="EFFLUX SYSTEM COMPONENT YKNX-RELATED"/>
    <property type="match status" value="1"/>
</dbReference>
<dbReference type="AlphaFoldDB" id="A0A0K9GUW5"/>
<gene>
    <name evidence="5" type="ORF">AC625_11290</name>
</gene>
<name>A0A0K9GUW5_9BACI</name>
<evidence type="ECO:0000313" key="6">
    <source>
        <dbReference type="Proteomes" id="UP000037146"/>
    </source>
</evidence>
<keyword evidence="3" id="KW-0472">Membrane</keyword>
<dbReference type="PANTHER" id="PTHR32347:SF23">
    <property type="entry name" value="BLL5650 PROTEIN"/>
    <property type="match status" value="1"/>
</dbReference>
<dbReference type="RefSeq" id="WP_049681373.1">
    <property type="nucleotide sequence ID" value="NZ_LFZW01000001.1"/>
</dbReference>
<keyword evidence="3" id="KW-1133">Transmembrane helix</keyword>